<dbReference type="SUPFAM" id="SSF55021">
    <property type="entry name" value="ACT-like"/>
    <property type="match status" value="1"/>
</dbReference>
<dbReference type="PROSITE" id="PS51371">
    <property type="entry name" value="CBS"/>
    <property type="match status" value="2"/>
</dbReference>
<dbReference type="PROSITE" id="PS51671">
    <property type="entry name" value="ACT"/>
    <property type="match status" value="1"/>
</dbReference>
<dbReference type="Gene3D" id="3.10.580.10">
    <property type="entry name" value="CBS-domain"/>
    <property type="match status" value="1"/>
</dbReference>
<evidence type="ECO:0000256" key="2">
    <source>
        <dbReference type="PROSITE-ProRule" id="PRU00703"/>
    </source>
</evidence>
<dbReference type="AlphaFoldDB" id="A0A3G1KVJ2"/>
<sequence length="217" mass="24427">MHVRSKMTKEPVTITRQTTIADALELMRKHNIRRLPVMENNKLVGIVTDRDISEVSPSPATTLSVFEINYLLAKMKIKDVLPKNQKVVTISPDAYVEEAAIIMREHKIGALPVIENNKLVGIITETNIFDAFIELLGVKEQGSRITIEVEDKPGVLADVTQIIKNDGANISRVAVFREDGKTFIAIRLNTFYGEPIIATLEKNGYTIHSYKSYNEYQ</sequence>
<feature type="domain" description="CBS" evidence="3">
    <location>
        <begin position="7"/>
        <end position="62"/>
    </location>
</feature>
<dbReference type="PANTHER" id="PTHR48108:SF34">
    <property type="entry name" value="CBS DOMAIN-CONTAINING PROTEIN YHCV"/>
    <property type="match status" value="1"/>
</dbReference>
<dbReference type="PANTHER" id="PTHR48108">
    <property type="entry name" value="CBS DOMAIN-CONTAINING PROTEIN CBSX2, CHLOROPLASTIC"/>
    <property type="match status" value="1"/>
</dbReference>
<proteinExistence type="predicted"/>
<dbReference type="CDD" id="cd04584">
    <property type="entry name" value="CBS_pair_AcuB_like"/>
    <property type="match status" value="1"/>
</dbReference>
<keyword evidence="6" id="KW-1185">Reference proteome</keyword>
<dbReference type="SUPFAM" id="SSF54631">
    <property type="entry name" value="CBS-domain pair"/>
    <property type="match status" value="1"/>
</dbReference>
<dbReference type="InterPro" id="IPR000644">
    <property type="entry name" value="CBS_dom"/>
</dbReference>
<dbReference type="InterPro" id="IPR046342">
    <property type="entry name" value="CBS_dom_sf"/>
</dbReference>
<dbReference type="InterPro" id="IPR051462">
    <property type="entry name" value="CBS_domain-containing"/>
</dbReference>
<dbReference type="RefSeq" id="WP_148135537.1">
    <property type="nucleotide sequence ID" value="NZ_CP017634.1"/>
</dbReference>
<dbReference type="OrthoDB" id="9802114at2"/>
<feature type="domain" description="CBS" evidence="3">
    <location>
        <begin position="80"/>
        <end position="140"/>
    </location>
</feature>
<dbReference type="EMBL" id="CP017634">
    <property type="protein sequence ID" value="ATW26245.1"/>
    <property type="molecule type" value="Genomic_DNA"/>
</dbReference>
<name>A0A3G1KVJ2_FORW1</name>
<dbReference type="SMART" id="SM00116">
    <property type="entry name" value="CBS"/>
    <property type="match status" value="2"/>
</dbReference>
<organism evidence="5 6">
    <name type="scientific">Formimonas warabiya</name>
    <dbReference type="NCBI Taxonomy" id="1761012"/>
    <lineage>
        <taxon>Bacteria</taxon>
        <taxon>Bacillati</taxon>
        <taxon>Bacillota</taxon>
        <taxon>Clostridia</taxon>
        <taxon>Eubacteriales</taxon>
        <taxon>Peptococcaceae</taxon>
        <taxon>Candidatus Formimonas</taxon>
    </lineage>
</organism>
<keyword evidence="5" id="KW-0418">Kinase</keyword>
<reference evidence="5 6" key="1">
    <citation type="submission" date="2016-10" db="EMBL/GenBank/DDBJ databases">
        <title>Complete Genome Sequence of Peptococcaceae strain DCMF.</title>
        <authorList>
            <person name="Edwards R.J."/>
            <person name="Holland S.I."/>
            <person name="Deshpande N.P."/>
            <person name="Wong Y.K."/>
            <person name="Ertan H."/>
            <person name="Manefield M."/>
            <person name="Russell T.L."/>
            <person name="Lee M.J."/>
        </authorList>
    </citation>
    <scope>NUCLEOTIDE SEQUENCE [LARGE SCALE GENOMIC DNA]</scope>
    <source>
        <strain evidence="5 6">DCMF</strain>
    </source>
</reference>
<feature type="domain" description="ACT" evidence="4">
    <location>
        <begin position="144"/>
        <end position="217"/>
    </location>
</feature>
<dbReference type="Proteomes" id="UP000323521">
    <property type="component" value="Chromosome"/>
</dbReference>
<evidence type="ECO:0000313" key="6">
    <source>
        <dbReference type="Proteomes" id="UP000323521"/>
    </source>
</evidence>
<keyword evidence="1" id="KW-0677">Repeat</keyword>
<keyword evidence="2" id="KW-0129">CBS domain</keyword>
<dbReference type="KEGG" id="fwa:DCMF_17090"/>
<evidence type="ECO:0000256" key="1">
    <source>
        <dbReference type="ARBA" id="ARBA00022737"/>
    </source>
</evidence>
<keyword evidence="5" id="KW-0808">Transferase</keyword>
<dbReference type="InterPro" id="IPR045865">
    <property type="entry name" value="ACT-like_dom_sf"/>
</dbReference>
<evidence type="ECO:0000313" key="5">
    <source>
        <dbReference type="EMBL" id="ATW26245.1"/>
    </source>
</evidence>
<dbReference type="GO" id="GO:0016301">
    <property type="term" value="F:kinase activity"/>
    <property type="evidence" value="ECO:0007669"/>
    <property type="project" value="UniProtKB-KW"/>
</dbReference>
<dbReference type="Pfam" id="PF00571">
    <property type="entry name" value="CBS"/>
    <property type="match status" value="2"/>
</dbReference>
<accession>A0A3G1KVJ2</accession>
<dbReference type="InterPro" id="IPR002912">
    <property type="entry name" value="ACT_dom"/>
</dbReference>
<gene>
    <name evidence="5" type="ORF">DCMF_17090</name>
</gene>
<protein>
    <submittedName>
        <fullName evidence="5">Histidine kinase</fullName>
    </submittedName>
</protein>
<evidence type="ECO:0000259" key="3">
    <source>
        <dbReference type="PROSITE" id="PS51371"/>
    </source>
</evidence>
<dbReference type="Pfam" id="PF01842">
    <property type="entry name" value="ACT"/>
    <property type="match status" value="1"/>
</dbReference>
<dbReference type="Gene3D" id="3.30.70.260">
    <property type="match status" value="1"/>
</dbReference>
<evidence type="ECO:0000259" key="4">
    <source>
        <dbReference type="PROSITE" id="PS51671"/>
    </source>
</evidence>